<keyword evidence="2" id="KW-1185">Reference proteome</keyword>
<name>A0A938XQP2_9FIRM</name>
<dbReference type="Proteomes" id="UP000774000">
    <property type="component" value="Unassembled WGS sequence"/>
</dbReference>
<proteinExistence type="predicted"/>
<dbReference type="EMBL" id="JAFBDQ010000029">
    <property type="protein sequence ID" value="MBM7558148.1"/>
    <property type="molecule type" value="Genomic_DNA"/>
</dbReference>
<organism evidence="1 2">
    <name type="scientific">Halanaerobacter jeridensis</name>
    <dbReference type="NCBI Taxonomy" id="706427"/>
    <lineage>
        <taxon>Bacteria</taxon>
        <taxon>Bacillati</taxon>
        <taxon>Bacillota</taxon>
        <taxon>Clostridia</taxon>
        <taxon>Halanaerobiales</taxon>
        <taxon>Halobacteroidaceae</taxon>
        <taxon>Halanaerobacter</taxon>
    </lineage>
</organism>
<protein>
    <submittedName>
        <fullName evidence="1">Uncharacterized protein</fullName>
    </submittedName>
</protein>
<reference evidence="1" key="1">
    <citation type="submission" date="2021-01" db="EMBL/GenBank/DDBJ databases">
        <title>Genomic Encyclopedia of Type Strains, Phase IV (KMG-IV): sequencing the most valuable type-strain genomes for metagenomic binning, comparative biology and taxonomic classification.</title>
        <authorList>
            <person name="Goeker M."/>
        </authorList>
    </citation>
    <scope>NUCLEOTIDE SEQUENCE</scope>
    <source>
        <strain evidence="1">DSM 23230</strain>
    </source>
</reference>
<evidence type="ECO:0000313" key="2">
    <source>
        <dbReference type="Proteomes" id="UP000774000"/>
    </source>
</evidence>
<dbReference type="RefSeq" id="WP_204703174.1">
    <property type="nucleotide sequence ID" value="NZ_JAFBDQ010000029.1"/>
</dbReference>
<comment type="caution">
    <text evidence="1">The sequence shown here is derived from an EMBL/GenBank/DDBJ whole genome shotgun (WGS) entry which is preliminary data.</text>
</comment>
<evidence type="ECO:0000313" key="1">
    <source>
        <dbReference type="EMBL" id="MBM7558148.1"/>
    </source>
</evidence>
<dbReference type="AlphaFoldDB" id="A0A938XQP2"/>
<gene>
    <name evidence="1" type="ORF">JOC47_003018</name>
</gene>
<accession>A0A938XQP2</accession>
<sequence>MDYLIDRKNNALNLLGYKYKFKRIADWDKVLDKLNTESDEEKLARILWFMSVNSEEIPERVLEKIIKYINNDYITEIRGTAFEIFYKNRYKPVVKKMINNSWCWDSSNGLKENHWGSLLLCEYAEKISYSNLRDIIDPAYLGYAVKCRGENEEDIKQYIEDINLFIDKFVDNNEDLLKLTSKIEVKCNSDKEVKAIDFYRSKRSSNGVKFIDRNFSWGGGSKSSEKDLEKLLSPEKKEEEKEKNIQLIKNIVNKQKKAGNTWFVKRLDSDVIGLILKEDEIIDRLIEPVLDEKPDAIKKVIFNKGLYETICKKMIEITPEKGIKLYRKLNEIDDIVCFTDKNTHIPLLDYAVFNVSDNEVIEKEWNNYLKRCKVDQDLLELSILAETGQACDWLWNKIDEEINSEILFKQTRAMTILGFLNSEEAGEILQEHYKEEPKTWLDKVANESLKRFNKNIYAKYWFNEFLNEENEVKAWRSFRLFLQGVDRRFWVWVKDIKINKDNNYIKYNFFKDNLDTIKNQIRKNEKEFRKKFLGHKILEKQAWPWM</sequence>